<dbReference type="EMBL" id="KQ965810">
    <property type="protein sequence ID" value="KXS11048.1"/>
    <property type="molecule type" value="Genomic_DNA"/>
</dbReference>
<evidence type="ECO:0000313" key="6">
    <source>
        <dbReference type="Proteomes" id="UP000070544"/>
    </source>
</evidence>
<reference evidence="5 6" key="1">
    <citation type="journal article" date="2015" name="Genome Biol. Evol.">
        <title>Phylogenomic analyses indicate that early fungi evolved digesting cell walls of algal ancestors of land plants.</title>
        <authorList>
            <person name="Chang Y."/>
            <person name="Wang S."/>
            <person name="Sekimoto S."/>
            <person name="Aerts A.L."/>
            <person name="Choi C."/>
            <person name="Clum A."/>
            <person name="LaButti K.M."/>
            <person name="Lindquist E.A."/>
            <person name="Yee Ngan C."/>
            <person name="Ohm R.A."/>
            <person name="Salamov A.A."/>
            <person name="Grigoriev I.V."/>
            <person name="Spatafora J.W."/>
            <person name="Berbee M.L."/>
        </authorList>
    </citation>
    <scope>NUCLEOTIDE SEQUENCE [LARGE SCALE GENOMIC DNA]</scope>
    <source>
        <strain evidence="5 6">JEL478</strain>
    </source>
</reference>
<dbReference type="SMART" id="SM00360">
    <property type="entry name" value="RRM"/>
    <property type="match status" value="1"/>
</dbReference>
<evidence type="ECO:0000256" key="3">
    <source>
        <dbReference type="SAM" id="MobiDB-lite"/>
    </source>
</evidence>
<evidence type="ECO:0000256" key="2">
    <source>
        <dbReference type="PROSITE-ProRule" id="PRU00176"/>
    </source>
</evidence>
<keyword evidence="6" id="KW-1185">Reference proteome</keyword>
<gene>
    <name evidence="5" type="ORF">M427DRAFT_36368</name>
</gene>
<dbReference type="InterPro" id="IPR000504">
    <property type="entry name" value="RRM_dom"/>
</dbReference>
<keyword evidence="1 2" id="KW-0694">RNA-binding</keyword>
<proteinExistence type="predicted"/>
<protein>
    <recommendedName>
        <fullName evidence="4">RRM domain-containing protein</fullName>
    </recommendedName>
</protein>
<feature type="region of interest" description="Disordered" evidence="3">
    <location>
        <begin position="312"/>
        <end position="338"/>
    </location>
</feature>
<name>A0A139A344_GONPJ</name>
<evidence type="ECO:0000256" key="1">
    <source>
        <dbReference type="ARBA" id="ARBA00022884"/>
    </source>
</evidence>
<dbReference type="AlphaFoldDB" id="A0A139A344"/>
<organism evidence="5 6">
    <name type="scientific">Gonapodya prolifera (strain JEL478)</name>
    <name type="common">Monoblepharis prolifera</name>
    <dbReference type="NCBI Taxonomy" id="1344416"/>
    <lineage>
        <taxon>Eukaryota</taxon>
        <taxon>Fungi</taxon>
        <taxon>Fungi incertae sedis</taxon>
        <taxon>Chytridiomycota</taxon>
        <taxon>Chytridiomycota incertae sedis</taxon>
        <taxon>Monoblepharidomycetes</taxon>
        <taxon>Monoblepharidales</taxon>
        <taxon>Gonapodyaceae</taxon>
        <taxon>Gonapodya</taxon>
    </lineage>
</organism>
<dbReference type="PROSITE" id="PS50102">
    <property type="entry name" value="RRM"/>
    <property type="match status" value="1"/>
</dbReference>
<dbReference type="InterPro" id="IPR035979">
    <property type="entry name" value="RBD_domain_sf"/>
</dbReference>
<dbReference type="InterPro" id="IPR012677">
    <property type="entry name" value="Nucleotide-bd_a/b_plait_sf"/>
</dbReference>
<dbReference type="Gene3D" id="3.30.70.330">
    <property type="match status" value="1"/>
</dbReference>
<feature type="region of interest" description="Disordered" evidence="3">
    <location>
        <begin position="51"/>
        <end position="72"/>
    </location>
</feature>
<dbReference type="OrthoDB" id="439808at2759"/>
<evidence type="ECO:0000313" key="5">
    <source>
        <dbReference type="EMBL" id="KXS11048.1"/>
    </source>
</evidence>
<dbReference type="PANTHER" id="PTHR23189">
    <property type="entry name" value="RNA RECOGNITION MOTIF-CONTAINING"/>
    <property type="match status" value="1"/>
</dbReference>
<dbReference type="GO" id="GO:0003723">
    <property type="term" value="F:RNA binding"/>
    <property type="evidence" value="ECO:0007669"/>
    <property type="project" value="UniProtKB-UniRule"/>
</dbReference>
<accession>A0A139A344</accession>
<dbReference type="Proteomes" id="UP000070544">
    <property type="component" value="Unassembled WGS sequence"/>
</dbReference>
<dbReference type="Pfam" id="PF00076">
    <property type="entry name" value="RRM_1"/>
    <property type="match status" value="1"/>
</dbReference>
<feature type="domain" description="RRM" evidence="4">
    <location>
        <begin position="77"/>
        <end position="150"/>
    </location>
</feature>
<dbReference type="STRING" id="1344416.A0A139A344"/>
<sequence>MLADVSSAHALRSLASLSPPPLAAHSHDIPHSLYAPCTPAIHRHRDVHAGFGAGTLPTRSTPDPIHPPDRAMERPSRTVFVRCIANHTPASAVRAVFEACGDVKCATSVIERKGIMFVTYYDIRCAQDAVRELNGYVMDGRAWDCHFSLPKGGPDTRVADEDENQGTVFVKSKTFQPLDNSDLFNFMSRFGHVKAVRDVPSGPHEKIVEFYDSRHALTATTNTVLLGVRGIPVHAHYAGDVSHIHATTPIRHAETIPGPGARHRRDVQGDMLAEAFRRAQHHLAPRAPHEGTRQRAVDYAVSLGFPGPLSAPSSVRDGVGRRDGDGAGGGWPALLQQGPKSLLGVQSGQLGRDMRGAQSGALGTGFADGGLTRRDALQRLFEKPLFLPDIAVQSAGHLPAFLHLRHPHTLIPRAAETGGGFA</sequence>
<evidence type="ECO:0000259" key="4">
    <source>
        <dbReference type="PROSITE" id="PS50102"/>
    </source>
</evidence>
<dbReference type="SUPFAM" id="SSF54928">
    <property type="entry name" value="RNA-binding domain, RBD"/>
    <property type="match status" value="1"/>
</dbReference>